<sequence>MSMLLHLFQSVTMVGNQPLMATISGYPGTGKSTLVNQIKKPLQERDGCFVEGKFDKSTRPDTILSSALNAFFGRVLAANAGNMRMSMRWRIHDAIGSGCSLLMEAIPNLHKLLSEGNPRNESPNSAGNVTSNLGNSHRLKFMFCKLIGAVACKNHPLVLFLDDLQWADDITLDVIRMIMTDPDVHHFLFIGTYRDNEVNMSHPLTEKLNEMTEQGVNVVTIKIGPIEKECVNTLVSEALCLPPNLCKPLSTVIHSKTGGIIMFVLKFLESLNKEGLLWFSMSSRRWEYDLDKIRLKEISEDVVQHMTQHMTRLDKKIQMGLRLSACLGPNFDREILLKATKDDDFDIEYFIESCIENGFLNDIGNGHFIWAHDQVHQAAYELIPLAKRESFHLLLGSRLFMRATPIEMETMVFFVVDNMNRGLKLIQSSDQKYELSLLNLQAGEKAIASSAFHSAAKYLMTGLSLLEHDSWERNYSLTIRLYDTASEALFVTGDFSRLSSIIEQPLIFARSFEDKLNIYNNLVRSLSASGKFEEGIANCVAVLAQLGEVVPTNITVDIYRDEVTSIKRLLHGKSRHELLSLPIMVDVHKLAAMQFLNHALSLAYVAKPAVSPIIVFRMIKLSIEHGVCNISVFAFGCYGAWLVSALNSDFEGGYSMGRVATELMRRLNAIEIIPRLYTCIYGMINIWKEPFQASLSKHLEAYDIGTSRGDMEYASSNLYQYVNMAIYGCGENFDGITKNIQSYAKRAFQCNQGFAFDFMGIEENAFSLNFPGMTEESCFASARENNESSICRYICCKRKHTAFWTGDLDMAAQMYELSQGYPMGSNARLVNVLVSTFIDGMISFYFARKRRGDEARWTAIGEEVIASLQQWSMLSSWNFANKLYLLQAEYYFLKENEQNAMACYNASIKAARDHRFYHEEGLAHEKFATYLLHKSNHDAALEYFTYAKKCYEMWGANALVSRVEKAIAILVPLCTGSG</sequence>
<dbReference type="PANTHER" id="PTHR43642:SF1">
    <property type="entry name" value="HYBRID SIGNAL TRANSDUCTION HISTIDINE KINASE G"/>
    <property type="match status" value="1"/>
</dbReference>
<dbReference type="eggNOG" id="ENOG502S3HQ">
    <property type="taxonomic scope" value="Eukaryota"/>
</dbReference>
<gene>
    <name evidence="2" type="ORF">THAPSDRAFT_268232</name>
</gene>
<dbReference type="KEGG" id="tps:THAPSDRAFT_268232"/>
<dbReference type="EMBL" id="CM000639">
    <property type="protein sequence ID" value="EED94691.1"/>
    <property type="molecule type" value="Genomic_DNA"/>
</dbReference>
<dbReference type="InterPro" id="IPR011990">
    <property type="entry name" value="TPR-like_helical_dom_sf"/>
</dbReference>
<organism evidence="2 3">
    <name type="scientific">Thalassiosira pseudonana</name>
    <name type="common">Marine diatom</name>
    <name type="synonym">Cyclotella nana</name>
    <dbReference type="NCBI Taxonomy" id="35128"/>
    <lineage>
        <taxon>Eukaryota</taxon>
        <taxon>Sar</taxon>
        <taxon>Stramenopiles</taxon>
        <taxon>Ochrophyta</taxon>
        <taxon>Bacillariophyta</taxon>
        <taxon>Coscinodiscophyceae</taxon>
        <taxon>Thalassiosirophycidae</taxon>
        <taxon>Thalassiosirales</taxon>
        <taxon>Thalassiosiraceae</taxon>
        <taxon>Thalassiosira</taxon>
    </lineage>
</organism>
<reference evidence="2 3" key="1">
    <citation type="journal article" date="2004" name="Science">
        <title>The genome of the diatom Thalassiosira pseudonana: ecology, evolution, and metabolism.</title>
        <authorList>
            <person name="Armbrust E.V."/>
            <person name="Berges J.A."/>
            <person name="Bowler C."/>
            <person name="Green B.R."/>
            <person name="Martinez D."/>
            <person name="Putnam N.H."/>
            <person name="Zhou S."/>
            <person name="Allen A.E."/>
            <person name="Apt K.E."/>
            <person name="Bechner M."/>
            <person name="Brzezinski M.A."/>
            <person name="Chaal B.K."/>
            <person name="Chiovitti A."/>
            <person name="Davis A.K."/>
            <person name="Demarest M.S."/>
            <person name="Detter J.C."/>
            <person name="Glavina T."/>
            <person name="Goodstein D."/>
            <person name="Hadi M.Z."/>
            <person name="Hellsten U."/>
            <person name="Hildebrand M."/>
            <person name="Jenkins B.D."/>
            <person name="Jurka J."/>
            <person name="Kapitonov V.V."/>
            <person name="Kroger N."/>
            <person name="Lau W.W."/>
            <person name="Lane T.W."/>
            <person name="Larimer F.W."/>
            <person name="Lippmeier J.C."/>
            <person name="Lucas S."/>
            <person name="Medina M."/>
            <person name="Montsant A."/>
            <person name="Obornik M."/>
            <person name="Parker M.S."/>
            <person name="Palenik B."/>
            <person name="Pazour G.J."/>
            <person name="Richardson P.M."/>
            <person name="Rynearson T.A."/>
            <person name="Saito M.A."/>
            <person name="Schwartz D.C."/>
            <person name="Thamatrakoln K."/>
            <person name="Valentin K."/>
            <person name="Vardi A."/>
            <person name="Wilkerson F.P."/>
            <person name="Rokhsar D.S."/>
        </authorList>
    </citation>
    <scope>NUCLEOTIDE SEQUENCE [LARGE SCALE GENOMIC DNA]</scope>
    <source>
        <strain evidence="2 3">CCMP1335</strain>
    </source>
</reference>
<feature type="domain" description="Orc1-like AAA ATPase" evidence="1">
    <location>
        <begin position="3"/>
        <end position="190"/>
    </location>
</feature>
<dbReference type="SUPFAM" id="SSF48452">
    <property type="entry name" value="TPR-like"/>
    <property type="match status" value="1"/>
</dbReference>
<dbReference type="InParanoid" id="B8BU27"/>
<accession>B8BU27</accession>
<evidence type="ECO:0000259" key="1">
    <source>
        <dbReference type="Pfam" id="PF13191"/>
    </source>
</evidence>
<evidence type="ECO:0000313" key="2">
    <source>
        <dbReference type="EMBL" id="EED94691.1"/>
    </source>
</evidence>
<dbReference type="Pfam" id="PF13191">
    <property type="entry name" value="AAA_16"/>
    <property type="match status" value="1"/>
</dbReference>
<name>B8BU27_THAPS</name>
<reference evidence="2 3" key="2">
    <citation type="journal article" date="2008" name="Nature">
        <title>The Phaeodactylum genome reveals the evolutionary history of diatom genomes.</title>
        <authorList>
            <person name="Bowler C."/>
            <person name="Allen A.E."/>
            <person name="Badger J.H."/>
            <person name="Grimwood J."/>
            <person name="Jabbari K."/>
            <person name="Kuo A."/>
            <person name="Maheswari U."/>
            <person name="Martens C."/>
            <person name="Maumus F."/>
            <person name="Otillar R.P."/>
            <person name="Rayko E."/>
            <person name="Salamov A."/>
            <person name="Vandepoele K."/>
            <person name="Beszteri B."/>
            <person name="Gruber A."/>
            <person name="Heijde M."/>
            <person name="Katinka M."/>
            <person name="Mock T."/>
            <person name="Valentin K."/>
            <person name="Verret F."/>
            <person name="Berges J.A."/>
            <person name="Brownlee C."/>
            <person name="Cadoret J.P."/>
            <person name="Chiovitti A."/>
            <person name="Choi C.J."/>
            <person name="Coesel S."/>
            <person name="De Martino A."/>
            <person name="Detter J.C."/>
            <person name="Durkin C."/>
            <person name="Falciatore A."/>
            <person name="Fournet J."/>
            <person name="Haruta M."/>
            <person name="Huysman M.J."/>
            <person name="Jenkins B.D."/>
            <person name="Jiroutova K."/>
            <person name="Jorgensen R.E."/>
            <person name="Joubert Y."/>
            <person name="Kaplan A."/>
            <person name="Kroger N."/>
            <person name="Kroth P.G."/>
            <person name="La Roche J."/>
            <person name="Lindquist E."/>
            <person name="Lommer M."/>
            <person name="Martin-Jezequel V."/>
            <person name="Lopez P.J."/>
            <person name="Lucas S."/>
            <person name="Mangogna M."/>
            <person name="McGinnis K."/>
            <person name="Medlin L.K."/>
            <person name="Montsant A."/>
            <person name="Oudot-Le Secq M.P."/>
            <person name="Napoli C."/>
            <person name="Obornik M."/>
            <person name="Parker M.S."/>
            <person name="Petit J.L."/>
            <person name="Porcel B.M."/>
            <person name="Poulsen N."/>
            <person name="Robison M."/>
            <person name="Rychlewski L."/>
            <person name="Rynearson T.A."/>
            <person name="Schmutz J."/>
            <person name="Shapiro H."/>
            <person name="Siaut M."/>
            <person name="Stanley M."/>
            <person name="Sussman M.R."/>
            <person name="Taylor A.R."/>
            <person name="Vardi A."/>
            <person name="von Dassow P."/>
            <person name="Vyverman W."/>
            <person name="Willis A."/>
            <person name="Wyrwicz L.S."/>
            <person name="Rokhsar D.S."/>
            <person name="Weissenbach J."/>
            <person name="Armbrust E.V."/>
            <person name="Green B.R."/>
            <person name="Van de Peer Y."/>
            <person name="Grigoriev I.V."/>
        </authorList>
    </citation>
    <scope>NUCLEOTIDE SEQUENCE [LARGE SCALE GENOMIC DNA]</scope>
    <source>
        <strain evidence="2 3">CCMP1335</strain>
    </source>
</reference>
<dbReference type="SUPFAM" id="SSF52540">
    <property type="entry name" value="P-loop containing nucleoside triphosphate hydrolases"/>
    <property type="match status" value="1"/>
</dbReference>
<evidence type="ECO:0000313" key="3">
    <source>
        <dbReference type="Proteomes" id="UP000001449"/>
    </source>
</evidence>
<dbReference type="RefSeq" id="XP_002287248.1">
    <property type="nucleotide sequence ID" value="XM_002287212.1"/>
</dbReference>
<dbReference type="AlphaFoldDB" id="B8BU27"/>
<keyword evidence="3" id="KW-1185">Reference proteome</keyword>
<dbReference type="HOGENOM" id="CLU_001993_0_0_1"/>
<proteinExistence type="predicted"/>
<dbReference type="GeneID" id="7446511"/>
<protein>
    <recommendedName>
        <fullName evidence="1">Orc1-like AAA ATPase domain-containing protein</fullName>
    </recommendedName>
</protein>
<dbReference type="OMA" id="NTSWREN"/>
<dbReference type="InterPro" id="IPR053159">
    <property type="entry name" value="Hybrid_Histidine_Kinase"/>
</dbReference>
<dbReference type="Gene3D" id="3.40.50.300">
    <property type="entry name" value="P-loop containing nucleotide triphosphate hydrolases"/>
    <property type="match status" value="1"/>
</dbReference>
<dbReference type="PaxDb" id="35128-Thaps268232"/>
<dbReference type="PANTHER" id="PTHR43642">
    <property type="entry name" value="HYBRID SIGNAL TRANSDUCTION HISTIDINE KINASE G"/>
    <property type="match status" value="1"/>
</dbReference>
<dbReference type="Proteomes" id="UP000001449">
    <property type="component" value="Chromosome 2"/>
</dbReference>
<dbReference type="InterPro" id="IPR027417">
    <property type="entry name" value="P-loop_NTPase"/>
</dbReference>
<dbReference type="InterPro" id="IPR041664">
    <property type="entry name" value="AAA_16"/>
</dbReference>